<dbReference type="Pfam" id="PF00665">
    <property type="entry name" value="rve"/>
    <property type="match status" value="1"/>
</dbReference>
<proteinExistence type="predicted"/>
<dbReference type="GO" id="GO:0015074">
    <property type="term" value="P:DNA integration"/>
    <property type="evidence" value="ECO:0007669"/>
    <property type="project" value="InterPro"/>
</dbReference>
<dbReference type="InterPro" id="IPR001584">
    <property type="entry name" value="Integrase_cat-core"/>
</dbReference>
<reference evidence="2" key="1">
    <citation type="submission" date="2020-04" db="EMBL/GenBank/DDBJ databases">
        <authorList>
            <person name="Alioto T."/>
            <person name="Alioto T."/>
            <person name="Gomez Garrido J."/>
        </authorList>
    </citation>
    <scope>NUCLEOTIDE SEQUENCE</scope>
    <source>
        <strain evidence="2">A484AB</strain>
    </source>
</reference>
<evidence type="ECO:0000259" key="1">
    <source>
        <dbReference type="PROSITE" id="PS50994"/>
    </source>
</evidence>
<feature type="domain" description="Integrase catalytic" evidence="1">
    <location>
        <begin position="21"/>
        <end position="189"/>
    </location>
</feature>
<organism evidence="2 3">
    <name type="scientific">Paramuricea clavata</name>
    <name type="common">Red gorgonian</name>
    <name type="synonym">Violescent sea-whip</name>
    <dbReference type="NCBI Taxonomy" id="317549"/>
    <lineage>
        <taxon>Eukaryota</taxon>
        <taxon>Metazoa</taxon>
        <taxon>Cnidaria</taxon>
        <taxon>Anthozoa</taxon>
        <taxon>Octocorallia</taxon>
        <taxon>Malacalcyonacea</taxon>
        <taxon>Plexauridae</taxon>
        <taxon>Paramuricea</taxon>
    </lineage>
</organism>
<dbReference type="SUPFAM" id="SSF53098">
    <property type="entry name" value="Ribonuclease H-like"/>
    <property type="match status" value="1"/>
</dbReference>
<dbReference type="InterPro" id="IPR036397">
    <property type="entry name" value="RNaseH_sf"/>
</dbReference>
<dbReference type="PROSITE" id="PS50994">
    <property type="entry name" value="INTEGRASE"/>
    <property type="match status" value="1"/>
</dbReference>
<evidence type="ECO:0000313" key="3">
    <source>
        <dbReference type="Proteomes" id="UP001152795"/>
    </source>
</evidence>
<dbReference type="PANTHER" id="PTHR37984">
    <property type="entry name" value="PROTEIN CBG26694"/>
    <property type="match status" value="1"/>
</dbReference>
<dbReference type="InterPro" id="IPR050951">
    <property type="entry name" value="Retrovirus_Pol_polyprotein"/>
</dbReference>
<dbReference type="OrthoDB" id="8947436at2759"/>
<sequence length="214" mass="24595">MPMHKAKTTKSSHMAPLHPIVTTAPFKMKTIDFMHLEQSSGGYQYILVVVDHFTKFAQTYPTRNKKGKTVADIIFNDFVQRFGFPEKIHHDMGGEFENELFKCLERLSGVMHSRTTPYHPQGNGLVESMNRTLLRMLRTLPEAYKSRWKDHLSKLTHATSKNAAKGKKNYDRQVRCSSLEPGERVLVRNLTPRGGPGKLRAYWEEAVHVVESRK</sequence>
<dbReference type="AlphaFoldDB" id="A0A6S7FK05"/>
<comment type="caution">
    <text evidence="2">The sequence shown here is derived from an EMBL/GenBank/DDBJ whole genome shotgun (WGS) entry which is preliminary data.</text>
</comment>
<keyword evidence="3" id="KW-1185">Reference proteome</keyword>
<feature type="non-terminal residue" evidence="2">
    <location>
        <position position="1"/>
    </location>
</feature>
<dbReference type="Proteomes" id="UP001152795">
    <property type="component" value="Unassembled WGS sequence"/>
</dbReference>
<protein>
    <submittedName>
        <fullName evidence="2">Retrovirus-related Pol poly from transposon</fullName>
    </submittedName>
</protein>
<dbReference type="FunFam" id="3.30.420.10:FF:000032">
    <property type="entry name" value="Retrovirus-related Pol polyprotein from transposon 297-like Protein"/>
    <property type="match status" value="1"/>
</dbReference>
<name>A0A6S7FK05_PARCT</name>
<accession>A0A6S7FK05</accession>
<dbReference type="PANTHER" id="PTHR37984:SF15">
    <property type="entry name" value="INTEGRASE CATALYTIC DOMAIN-CONTAINING PROTEIN"/>
    <property type="match status" value="1"/>
</dbReference>
<dbReference type="GO" id="GO:0003676">
    <property type="term" value="F:nucleic acid binding"/>
    <property type="evidence" value="ECO:0007669"/>
    <property type="project" value="InterPro"/>
</dbReference>
<dbReference type="InterPro" id="IPR012337">
    <property type="entry name" value="RNaseH-like_sf"/>
</dbReference>
<dbReference type="EMBL" id="CACRXK020000215">
    <property type="protein sequence ID" value="CAB3979628.1"/>
    <property type="molecule type" value="Genomic_DNA"/>
</dbReference>
<dbReference type="Gene3D" id="3.30.420.10">
    <property type="entry name" value="Ribonuclease H-like superfamily/Ribonuclease H"/>
    <property type="match status" value="1"/>
</dbReference>
<gene>
    <name evidence="2" type="ORF">PACLA_8A049578</name>
</gene>
<evidence type="ECO:0000313" key="2">
    <source>
        <dbReference type="EMBL" id="CAB3979628.1"/>
    </source>
</evidence>